<evidence type="ECO:0000313" key="1">
    <source>
        <dbReference type="EMBL" id="KAK7306084.1"/>
    </source>
</evidence>
<comment type="caution">
    <text evidence="1">The sequence shown here is derived from an EMBL/GenBank/DDBJ whole genome shotgun (WGS) entry which is preliminary data.</text>
</comment>
<organism evidence="1 2">
    <name type="scientific">Canavalia gladiata</name>
    <name type="common">Sword bean</name>
    <name type="synonym">Dolichos gladiatus</name>
    <dbReference type="NCBI Taxonomy" id="3824"/>
    <lineage>
        <taxon>Eukaryota</taxon>
        <taxon>Viridiplantae</taxon>
        <taxon>Streptophyta</taxon>
        <taxon>Embryophyta</taxon>
        <taxon>Tracheophyta</taxon>
        <taxon>Spermatophyta</taxon>
        <taxon>Magnoliopsida</taxon>
        <taxon>eudicotyledons</taxon>
        <taxon>Gunneridae</taxon>
        <taxon>Pentapetalae</taxon>
        <taxon>rosids</taxon>
        <taxon>fabids</taxon>
        <taxon>Fabales</taxon>
        <taxon>Fabaceae</taxon>
        <taxon>Papilionoideae</taxon>
        <taxon>50 kb inversion clade</taxon>
        <taxon>NPAAA clade</taxon>
        <taxon>indigoferoid/millettioid clade</taxon>
        <taxon>Phaseoleae</taxon>
        <taxon>Canavalia</taxon>
    </lineage>
</organism>
<keyword evidence="2" id="KW-1185">Reference proteome</keyword>
<protein>
    <submittedName>
        <fullName evidence="1">Uncharacterized protein</fullName>
    </submittedName>
</protein>
<proteinExistence type="predicted"/>
<sequence length="213" mass="23712">MCVIDLSESNCWSRRIEGSKTNGQRGSFLRQTYIYANKISANKVMEVINFEADLEKGKCGRYGSNPEPNLQEHSINQSNSSGLMIQIKCAKYVLWVSKGGPWGLKANTLTIAPSARLWLMISAFGLIPAHFAWPAWLHFVANILAIGPCYIPTSHNIQGKGYEQFEPAKWLEQLGRSVCSSNWMYGAYTIMASNQGTRQPGCCHVNGPSGFWN</sequence>
<accession>A0AAN9JYU3</accession>
<evidence type="ECO:0000313" key="2">
    <source>
        <dbReference type="Proteomes" id="UP001367508"/>
    </source>
</evidence>
<dbReference type="Proteomes" id="UP001367508">
    <property type="component" value="Unassembled WGS sequence"/>
</dbReference>
<name>A0AAN9JYU3_CANGL</name>
<reference evidence="1 2" key="1">
    <citation type="submission" date="2024-01" db="EMBL/GenBank/DDBJ databases">
        <title>The genomes of 5 underutilized Papilionoideae crops provide insights into root nodulation and disease resistanc.</title>
        <authorList>
            <person name="Jiang F."/>
        </authorList>
    </citation>
    <scope>NUCLEOTIDE SEQUENCE [LARGE SCALE GENOMIC DNA]</scope>
    <source>
        <strain evidence="1">LVBAO_FW01</strain>
        <tissue evidence="1">Leaves</tissue>
    </source>
</reference>
<dbReference type="EMBL" id="JAYMYQ010000011">
    <property type="protein sequence ID" value="KAK7306084.1"/>
    <property type="molecule type" value="Genomic_DNA"/>
</dbReference>
<dbReference type="AlphaFoldDB" id="A0AAN9JYU3"/>
<gene>
    <name evidence="1" type="ORF">VNO77_44004</name>
</gene>